<feature type="compositionally biased region" description="Low complexity" evidence="4">
    <location>
        <begin position="12"/>
        <end position="25"/>
    </location>
</feature>
<evidence type="ECO:0000256" key="1">
    <source>
        <dbReference type="ARBA" id="ARBA00022679"/>
    </source>
</evidence>
<dbReference type="InterPro" id="IPR039135">
    <property type="entry name" value="NAT9-like"/>
</dbReference>
<feature type="compositionally biased region" description="Low complexity" evidence="4">
    <location>
        <begin position="464"/>
        <end position="477"/>
    </location>
</feature>
<feature type="coiled-coil region" evidence="3">
    <location>
        <begin position="364"/>
        <end position="451"/>
    </location>
</feature>
<feature type="compositionally biased region" description="Polar residues" evidence="4">
    <location>
        <begin position="314"/>
        <end position="323"/>
    </location>
</feature>
<feature type="compositionally biased region" description="Basic and acidic residues" evidence="4">
    <location>
        <begin position="350"/>
        <end position="361"/>
    </location>
</feature>
<dbReference type="InterPro" id="IPR016181">
    <property type="entry name" value="Acyl_CoA_acyltransferase"/>
</dbReference>
<dbReference type="Proteomes" id="UP000591131">
    <property type="component" value="Unassembled WGS sequence"/>
</dbReference>
<feature type="region of interest" description="Disordered" evidence="4">
    <location>
        <begin position="452"/>
        <end position="494"/>
    </location>
</feature>
<feature type="coiled-coil region" evidence="3">
    <location>
        <begin position="496"/>
        <end position="579"/>
    </location>
</feature>
<name>A0A7J6LIF9_PERCH</name>
<feature type="region of interest" description="Disordered" evidence="4">
    <location>
        <begin position="309"/>
        <end position="361"/>
    </location>
</feature>
<sequence>MVRTAADGDGTSSVSSSEPRDSVASNRFTRSTLSRLEKERSRLILELDEYRESNVALRSDLEQCVDRLNACEDELVFQHNELERSTKEGFHLKKKVEKMEGLLKREFGDDAATQYSALLDENERLQDELDDMAEEREQLEAENTGGDIDDMTKQLEQLTEENKDLTSEVDDLKEESDRLRRKLAVLRTEHEVAVAKLSAIDQATQPVVQEGVQTDETWLPTIKEEGQEDTNTEGSTTTPPEAADNSSTRGRSLSQDTQLNTLRMAYDLLQEENEETKHQLAILTDASEDSGGAAAKLVDLQKQFDEYRKEHPDTPSTNATCSGEATPEKEQSRSNSSSTANSAIVPPPLVREDSNDVDPLEKNVDDLEGALREKDGKIAELQEYIADLERMQKEGVILDCKGNEVIPTTTPEGDKDDDDITKRAARLAAEIESYQEQLRAKDEQINELKKLAEPVITKRRSSARSDGSKSQGSRSRGPSGGSNDATTAYDLDGNDVDSLKSRCKKLEEEKKLSDSQLEYVQSEYEKLRKEKEKQVMELEHTIVDTKLKLAQVDTYNSWMANSEELRTETESELLTLKEEYEMQASWREDPDKLTFIVLDREVEPDPNLGHIADGGGMCGDVNCFVSEITDDDAYPDRTIKEGEISVMTAVPSSRHKGIAREAVTMMETYCRDKLHID</sequence>
<feature type="coiled-coil region" evidence="3">
    <location>
        <begin position="259"/>
        <end position="286"/>
    </location>
</feature>
<evidence type="ECO:0000256" key="2">
    <source>
        <dbReference type="ARBA" id="ARBA00023315"/>
    </source>
</evidence>
<dbReference type="Gene3D" id="3.40.630.30">
    <property type="match status" value="1"/>
</dbReference>
<feature type="region of interest" description="Disordered" evidence="4">
    <location>
        <begin position="209"/>
        <end position="258"/>
    </location>
</feature>
<dbReference type="PANTHER" id="PTHR13256:SF16">
    <property type="entry name" value="ALPHA_BETA-TUBULIN-N-ACETYLTRANSFERASE 9"/>
    <property type="match status" value="1"/>
</dbReference>
<dbReference type="GO" id="GO:0008080">
    <property type="term" value="F:N-acetyltransferase activity"/>
    <property type="evidence" value="ECO:0007669"/>
    <property type="project" value="InterPro"/>
</dbReference>
<keyword evidence="2" id="KW-0012">Acyltransferase</keyword>
<feature type="region of interest" description="Disordered" evidence="4">
    <location>
        <begin position="1"/>
        <end position="27"/>
    </location>
</feature>
<dbReference type="SUPFAM" id="SSF55729">
    <property type="entry name" value="Acyl-CoA N-acyltransferases (Nat)"/>
    <property type="match status" value="1"/>
</dbReference>
<proteinExistence type="predicted"/>
<feature type="compositionally biased region" description="Low complexity" evidence="4">
    <location>
        <begin position="333"/>
        <end position="343"/>
    </location>
</feature>
<comment type="caution">
    <text evidence="5">The sequence shown here is derived from an EMBL/GenBank/DDBJ whole genome shotgun (WGS) entry which is preliminary data.</text>
</comment>
<evidence type="ECO:0000256" key="4">
    <source>
        <dbReference type="SAM" id="MobiDB-lite"/>
    </source>
</evidence>
<feature type="compositionally biased region" description="Polar residues" evidence="4">
    <location>
        <begin position="232"/>
        <end position="258"/>
    </location>
</feature>
<reference evidence="5 6" key="1">
    <citation type="submission" date="2020-04" db="EMBL/GenBank/DDBJ databases">
        <title>Perkinsus chesapeaki whole genome sequence.</title>
        <authorList>
            <person name="Bogema D.R."/>
        </authorList>
    </citation>
    <scope>NUCLEOTIDE SEQUENCE [LARGE SCALE GENOMIC DNA]</scope>
    <source>
        <strain evidence="5">ATCC PRA-425</strain>
    </source>
</reference>
<feature type="coiled-coil region" evidence="3">
    <location>
        <begin position="33"/>
        <end position="189"/>
    </location>
</feature>
<evidence type="ECO:0000256" key="3">
    <source>
        <dbReference type="SAM" id="Coils"/>
    </source>
</evidence>
<dbReference type="OrthoDB" id="5043642at2759"/>
<keyword evidence="6" id="KW-1185">Reference proteome</keyword>
<accession>A0A7J6LIF9</accession>
<evidence type="ECO:0000313" key="6">
    <source>
        <dbReference type="Proteomes" id="UP000591131"/>
    </source>
</evidence>
<evidence type="ECO:0000313" key="5">
    <source>
        <dbReference type="EMBL" id="KAF4659059.1"/>
    </source>
</evidence>
<protein>
    <submittedName>
        <fullName evidence="5">N-acetyltransferase 9</fullName>
    </submittedName>
</protein>
<dbReference type="AlphaFoldDB" id="A0A7J6LIF9"/>
<keyword evidence="3" id="KW-0175">Coiled coil</keyword>
<keyword evidence="1 5" id="KW-0808">Transferase</keyword>
<feature type="non-terminal residue" evidence="5">
    <location>
        <position position="677"/>
    </location>
</feature>
<organism evidence="5 6">
    <name type="scientific">Perkinsus chesapeaki</name>
    <name type="common">Clam parasite</name>
    <name type="synonym">Perkinsus andrewsi</name>
    <dbReference type="NCBI Taxonomy" id="330153"/>
    <lineage>
        <taxon>Eukaryota</taxon>
        <taxon>Sar</taxon>
        <taxon>Alveolata</taxon>
        <taxon>Perkinsozoa</taxon>
        <taxon>Perkinsea</taxon>
        <taxon>Perkinsida</taxon>
        <taxon>Perkinsidae</taxon>
        <taxon>Perkinsus</taxon>
    </lineage>
</organism>
<dbReference type="EMBL" id="JAAPAO010000468">
    <property type="protein sequence ID" value="KAF4659059.1"/>
    <property type="molecule type" value="Genomic_DNA"/>
</dbReference>
<gene>
    <name evidence="5" type="primary">NAT9_1</name>
    <name evidence="5" type="ORF">FOL47_007736</name>
</gene>
<dbReference type="PANTHER" id="PTHR13256">
    <property type="entry name" value="N-ACETYLTRANSFERASE 9"/>
    <property type="match status" value="1"/>
</dbReference>